<keyword evidence="4 9" id="KW-0808">Transferase</keyword>
<organism evidence="11 12">
    <name type="scientific">Mesosutterella multiformis</name>
    <dbReference type="NCBI Taxonomy" id="2259133"/>
    <lineage>
        <taxon>Bacteria</taxon>
        <taxon>Pseudomonadati</taxon>
        <taxon>Pseudomonadota</taxon>
        <taxon>Betaproteobacteria</taxon>
        <taxon>Burkholderiales</taxon>
        <taxon>Sutterellaceae</taxon>
        <taxon>Mesosutterella</taxon>
    </lineage>
</organism>
<dbReference type="GO" id="GO:0005886">
    <property type="term" value="C:plasma membrane"/>
    <property type="evidence" value="ECO:0007669"/>
    <property type="project" value="UniProtKB-SubCell"/>
</dbReference>
<protein>
    <recommendedName>
        <fullName evidence="9">Apolipoprotein N-acyltransferase</fullName>
        <shortName evidence="9">ALP N-acyltransferase</shortName>
        <ecNumber evidence="9">2.3.1.269</ecNumber>
    </recommendedName>
</protein>
<evidence type="ECO:0000313" key="12">
    <source>
        <dbReference type="Proteomes" id="UP000266091"/>
    </source>
</evidence>
<evidence type="ECO:0000256" key="6">
    <source>
        <dbReference type="ARBA" id="ARBA00022989"/>
    </source>
</evidence>
<dbReference type="HAMAP" id="MF_01148">
    <property type="entry name" value="Lnt"/>
    <property type="match status" value="1"/>
</dbReference>
<evidence type="ECO:0000259" key="10">
    <source>
        <dbReference type="PROSITE" id="PS50263"/>
    </source>
</evidence>
<keyword evidence="12" id="KW-1185">Reference proteome</keyword>
<dbReference type="InterPro" id="IPR045378">
    <property type="entry name" value="LNT_N"/>
</dbReference>
<comment type="subcellular location">
    <subcellularLocation>
        <location evidence="1 9">Cell membrane</location>
        <topology evidence="1 9">Multi-pass membrane protein</topology>
    </subcellularLocation>
</comment>
<dbReference type="Pfam" id="PF00795">
    <property type="entry name" value="CN_hydrolase"/>
    <property type="match status" value="1"/>
</dbReference>
<keyword evidence="11" id="KW-0449">Lipoprotein</keyword>
<evidence type="ECO:0000256" key="2">
    <source>
        <dbReference type="ARBA" id="ARBA00010065"/>
    </source>
</evidence>
<keyword evidence="3 9" id="KW-1003">Cell membrane</keyword>
<reference evidence="11 12" key="1">
    <citation type="journal article" date="2018" name="Int. J. Syst. Evol. Microbiol.">
        <title>Mesosutterella multiformis gen. nov., sp. nov., a member of the family Sutterellaceae and Sutterella megalosphaeroides sp. nov., isolated from human faeces.</title>
        <authorList>
            <person name="Sakamoto M."/>
            <person name="Ikeyama N."/>
            <person name="Kunihiro T."/>
            <person name="Iino T."/>
            <person name="Yuki M."/>
            <person name="Ohkuma M."/>
        </authorList>
    </citation>
    <scope>NUCLEOTIDE SEQUENCE [LARGE SCALE GENOMIC DNA]</scope>
    <source>
        <strain evidence="11 12">4NBBH2</strain>
    </source>
</reference>
<dbReference type="Gene3D" id="3.60.110.10">
    <property type="entry name" value="Carbon-nitrogen hydrolase"/>
    <property type="match status" value="1"/>
</dbReference>
<comment type="similarity">
    <text evidence="2 9">Belongs to the CN hydrolase family. Apolipoprotein N-acyltransferase subfamily.</text>
</comment>
<comment type="function">
    <text evidence="9">Catalyzes the phospholipid dependent N-acylation of the N-terminal cysteine of apolipoprotein, the last step in lipoprotein maturation.</text>
</comment>
<feature type="transmembrane region" description="Helical" evidence="9">
    <location>
        <begin position="54"/>
        <end position="74"/>
    </location>
</feature>
<dbReference type="SUPFAM" id="SSF56317">
    <property type="entry name" value="Carbon-nitrogen hydrolase"/>
    <property type="match status" value="1"/>
</dbReference>
<feature type="transmembrane region" description="Helical" evidence="9">
    <location>
        <begin position="122"/>
        <end position="145"/>
    </location>
</feature>
<comment type="caution">
    <text evidence="11">The sequence shown here is derived from an EMBL/GenBank/DDBJ whole genome shotgun (WGS) entry which is preliminary data.</text>
</comment>
<name>A0A388SFD1_9BURK</name>
<dbReference type="EMBL" id="BGZJ01000001">
    <property type="protein sequence ID" value="GBO93404.1"/>
    <property type="molecule type" value="Genomic_DNA"/>
</dbReference>
<dbReference type="InterPro" id="IPR036526">
    <property type="entry name" value="C-N_Hydrolase_sf"/>
</dbReference>
<dbReference type="Pfam" id="PF20154">
    <property type="entry name" value="LNT_N"/>
    <property type="match status" value="1"/>
</dbReference>
<accession>A0A388SFD1</accession>
<dbReference type="InterPro" id="IPR004563">
    <property type="entry name" value="Apolipo_AcylTrfase"/>
</dbReference>
<keyword evidence="6 9" id="KW-1133">Transmembrane helix</keyword>
<comment type="catalytic activity">
    <reaction evidence="9">
        <text>N-terminal S-1,2-diacyl-sn-glyceryl-L-cysteinyl-[lipoprotein] + a glycerophospholipid = N-acyl-S-1,2-diacyl-sn-glyceryl-L-cysteinyl-[lipoprotein] + a 2-acyl-sn-glycero-3-phospholipid + H(+)</text>
        <dbReference type="Rhea" id="RHEA:48228"/>
        <dbReference type="Rhea" id="RHEA-COMP:14681"/>
        <dbReference type="Rhea" id="RHEA-COMP:14684"/>
        <dbReference type="ChEBI" id="CHEBI:15378"/>
        <dbReference type="ChEBI" id="CHEBI:136912"/>
        <dbReference type="ChEBI" id="CHEBI:140656"/>
        <dbReference type="ChEBI" id="CHEBI:140657"/>
        <dbReference type="ChEBI" id="CHEBI:140660"/>
        <dbReference type="EC" id="2.3.1.269"/>
    </reaction>
</comment>
<feature type="transmembrane region" description="Helical" evidence="9">
    <location>
        <begin position="86"/>
        <end position="110"/>
    </location>
</feature>
<dbReference type="GO" id="GO:0016410">
    <property type="term" value="F:N-acyltransferase activity"/>
    <property type="evidence" value="ECO:0007669"/>
    <property type="project" value="UniProtKB-UniRule"/>
</dbReference>
<evidence type="ECO:0000256" key="7">
    <source>
        <dbReference type="ARBA" id="ARBA00023136"/>
    </source>
</evidence>
<evidence type="ECO:0000256" key="1">
    <source>
        <dbReference type="ARBA" id="ARBA00004651"/>
    </source>
</evidence>
<gene>
    <name evidence="9 11" type="primary">lnt</name>
    <name evidence="11" type="ORF">MESMUL_07580</name>
</gene>
<feature type="transmembrane region" description="Helical" evidence="9">
    <location>
        <begin position="192"/>
        <end position="212"/>
    </location>
</feature>
<dbReference type="GO" id="GO:0042158">
    <property type="term" value="P:lipoprotein biosynthetic process"/>
    <property type="evidence" value="ECO:0007669"/>
    <property type="project" value="UniProtKB-UniRule"/>
</dbReference>
<dbReference type="NCBIfam" id="TIGR00546">
    <property type="entry name" value="lnt"/>
    <property type="match status" value="1"/>
</dbReference>
<keyword evidence="7 9" id="KW-0472">Membrane</keyword>
<dbReference type="Proteomes" id="UP000266091">
    <property type="component" value="Unassembled WGS sequence"/>
</dbReference>
<evidence type="ECO:0000256" key="9">
    <source>
        <dbReference type="HAMAP-Rule" id="MF_01148"/>
    </source>
</evidence>
<feature type="transmembrane region" description="Helical" evidence="9">
    <location>
        <begin position="28"/>
        <end position="45"/>
    </location>
</feature>
<feature type="domain" description="CN hydrolase" evidence="10">
    <location>
        <begin position="221"/>
        <end position="480"/>
    </location>
</feature>
<evidence type="ECO:0000256" key="5">
    <source>
        <dbReference type="ARBA" id="ARBA00022692"/>
    </source>
</evidence>
<feature type="transmembrane region" description="Helical" evidence="9">
    <location>
        <begin position="483"/>
        <end position="504"/>
    </location>
</feature>
<dbReference type="OrthoDB" id="9804277at2"/>
<dbReference type="AlphaFoldDB" id="A0A388SFD1"/>
<dbReference type="CDD" id="cd07571">
    <property type="entry name" value="ALP_N-acyl_transferase"/>
    <property type="match status" value="1"/>
</dbReference>
<dbReference type="PANTHER" id="PTHR38686">
    <property type="entry name" value="APOLIPOPROTEIN N-ACYLTRANSFERASE"/>
    <property type="match status" value="1"/>
</dbReference>
<dbReference type="PROSITE" id="PS50263">
    <property type="entry name" value="CN_HYDROLASE"/>
    <property type="match status" value="1"/>
</dbReference>
<proteinExistence type="inferred from homology"/>
<evidence type="ECO:0000313" key="11">
    <source>
        <dbReference type="EMBL" id="GBO93404.1"/>
    </source>
</evidence>
<comment type="pathway">
    <text evidence="9">Protein modification; lipoprotein biosynthesis (N-acyl transfer).</text>
</comment>
<evidence type="ECO:0000256" key="3">
    <source>
        <dbReference type="ARBA" id="ARBA00022475"/>
    </source>
</evidence>
<dbReference type="InterPro" id="IPR003010">
    <property type="entry name" value="C-N_Hydrolase"/>
</dbReference>
<dbReference type="RefSeq" id="WP_116269786.1">
    <property type="nucleotide sequence ID" value="NZ_BGZJ01000001.1"/>
</dbReference>
<dbReference type="UniPathway" id="UPA00666"/>
<evidence type="ECO:0000256" key="4">
    <source>
        <dbReference type="ARBA" id="ARBA00022679"/>
    </source>
</evidence>
<dbReference type="EC" id="2.3.1.269" evidence="9"/>
<dbReference type="PANTHER" id="PTHR38686:SF1">
    <property type="entry name" value="APOLIPOPROTEIN N-ACYLTRANSFERASE"/>
    <property type="match status" value="1"/>
</dbReference>
<evidence type="ECO:0000256" key="8">
    <source>
        <dbReference type="ARBA" id="ARBA00023315"/>
    </source>
</evidence>
<sequence length="517" mass="55716">MNFWLSAAAAAAGGLLYASPFFPHSAEWVSQIAAFIGLAALLFSLREETSWKKASLLGFIFGLFAFTPGLSWLYQSLHDFGGLPALLSGAALLLMGAANSIFTALTAAAVSKVRPGPLRAAAAFPAAFVFFDWIRGAALCSFPWISFGYIQTGTPFEGFAPVGGVYASELAASLALGLVFATVLLRGSAKRQCACIAAAAALLVSGQALRAVSWTAPGESLSVRLVQPDLPLAGLSGVEPLSQSERISRAMRLSSPEGRPIADRTLIIWPESVINTSIQRLMPEEASLIRLPAPEKGTSLVLNAFWEPHPREFRNSLFLLTPGSDTQRYDKRHLVPFGEFVPPGFHWFVHALGIPMSDQTPGDRFQKPLYLPLQGITVAPMICYENSFGDELSDFWKDDGKSRMPNVLLVSSNLAWFSPAVQYQHLLFSRMRALETALPLISVNNNGASALISPRGVITYEAGLGPVSKDAVIRTADGGPTPYIRVGNAPAILLCILLFAAVFFRESRSKNKKTPTI</sequence>
<keyword evidence="8 9" id="KW-0012">Acyltransferase</keyword>
<keyword evidence="5 9" id="KW-0812">Transmembrane</keyword>
<feature type="transmembrane region" description="Helical" evidence="9">
    <location>
        <begin position="165"/>
        <end position="185"/>
    </location>
</feature>